<comment type="caution">
    <text evidence="2">The sequence shown here is derived from an EMBL/GenBank/DDBJ whole genome shotgun (WGS) entry which is preliminary data.</text>
</comment>
<keyword evidence="1" id="KW-0175">Coiled coil</keyword>
<dbReference type="AlphaFoldDB" id="A0A8K1CSH0"/>
<dbReference type="PANTHER" id="PTHR15544:SF0">
    <property type="entry name" value="TETRATRICOPEPTIDE REPEAT PROTEIN 33"/>
    <property type="match status" value="1"/>
</dbReference>
<dbReference type="PANTHER" id="PTHR15544">
    <property type="entry name" value="OSMOSIS RESPONSIVE FACTOR"/>
    <property type="match status" value="1"/>
</dbReference>
<evidence type="ECO:0000313" key="2">
    <source>
        <dbReference type="EMBL" id="TMW68740.1"/>
    </source>
</evidence>
<gene>
    <name evidence="2" type="ORF">Poli38472_006208</name>
</gene>
<name>A0A8K1CSH0_PYTOL</name>
<dbReference type="Proteomes" id="UP000794436">
    <property type="component" value="Unassembled WGS sequence"/>
</dbReference>
<evidence type="ECO:0000313" key="3">
    <source>
        <dbReference type="Proteomes" id="UP000794436"/>
    </source>
</evidence>
<dbReference type="OrthoDB" id="2423701at2759"/>
<dbReference type="SMART" id="SM00028">
    <property type="entry name" value="TPR"/>
    <property type="match status" value="2"/>
</dbReference>
<dbReference type="EMBL" id="SPLM01000002">
    <property type="protein sequence ID" value="TMW68740.1"/>
    <property type="molecule type" value="Genomic_DNA"/>
</dbReference>
<dbReference type="InterPro" id="IPR011990">
    <property type="entry name" value="TPR-like_helical_dom_sf"/>
</dbReference>
<sequence length="227" mass="25385">MEKTKATSSGSGIRFALPAAKKRKRVALVHGTDGNNVSLLRGVFGTALEDEKSSQERPKKQVLMLEDTETAVKRLQEEGNTLAEAGKYRAAMDRWQAAIAVDDQNPVLYELMAQAAMAVYEDFRAVQFAIKATELAPSWGDGFHTLARAHLNFGELELARFNIKKAIDLNGENEELRADLDEIERLLVEQRHVLEKREREAALEQDEGKLQAISCLKHLSLRGRTRG</sequence>
<accession>A0A8K1CSH0</accession>
<protein>
    <submittedName>
        <fullName evidence="2">Uncharacterized protein</fullName>
    </submittedName>
</protein>
<reference evidence="2" key="1">
    <citation type="submission" date="2019-03" db="EMBL/GenBank/DDBJ databases">
        <title>Long read genome sequence of the mycoparasitic Pythium oligandrum ATCC 38472 isolated from sugarbeet rhizosphere.</title>
        <authorList>
            <person name="Gaulin E."/>
        </authorList>
    </citation>
    <scope>NUCLEOTIDE SEQUENCE</scope>
    <source>
        <strain evidence="2">ATCC 38472_TT</strain>
    </source>
</reference>
<dbReference type="InterPro" id="IPR019734">
    <property type="entry name" value="TPR_rpt"/>
</dbReference>
<evidence type="ECO:0000256" key="1">
    <source>
        <dbReference type="SAM" id="Coils"/>
    </source>
</evidence>
<keyword evidence="3" id="KW-1185">Reference proteome</keyword>
<proteinExistence type="predicted"/>
<feature type="coiled-coil region" evidence="1">
    <location>
        <begin position="166"/>
        <end position="200"/>
    </location>
</feature>
<organism evidence="2 3">
    <name type="scientific">Pythium oligandrum</name>
    <name type="common">Mycoparasitic fungus</name>
    <dbReference type="NCBI Taxonomy" id="41045"/>
    <lineage>
        <taxon>Eukaryota</taxon>
        <taxon>Sar</taxon>
        <taxon>Stramenopiles</taxon>
        <taxon>Oomycota</taxon>
        <taxon>Peronosporomycetes</taxon>
        <taxon>Pythiales</taxon>
        <taxon>Pythiaceae</taxon>
        <taxon>Pythium</taxon>
    </lineage>
</organism>
<dbReference type="InterPro" id="IPR052658">
    <property type="entry name" value="TPR-containing"/>
</dbReference>
<dbReference type="SUPFAM" id="SSF48452">
    <property type="entry name" value="TPR-like"/>
    <property type="match status" value="1"/>
</dbReference>
<dbReference type="Gene3D" id="1.25.40.10">
    <property type="entry name" value="Tetratricopeptide repeat domain"/>
    <property type="match status" value="1"/>
</dbReference>